<dbReference type="InterPro" id="IPR018499">
    <property type="entry name" value="Tetraspanin/Peripherin"/>
</dbReference>
<dbReference type="InterPro" id="IPR042421">
    <property type="entry name" value="C3orf33-like"/>
</dbReference>
<dbReference type="PANTHER" id="PTHR28434:SF1">
    <property type="entry name" value="PROTEIN C3ORF33"/>
    <property type="match status" value="1"/>
</dbReference>
<sequence length="443" mass="51098">MEDYKKFFLTKYRNLCNLMDRQTVGTELLVYGTSTLMLLVAYAKHRPLYLVRPFKKPSHIPNKIIDARIMHKGLVRDIKQKGQDTLLLVSHRPAIPLFMSKNRLLPIKLAGVEVNGNGCAWIQECLVGREAIFLPLSKHEKDAYIVSQLYLVHPPKGKRLVDISETLIKLRFGRFTPDEKQSAKKDAKYYKHLAKVENRTKTFESWLASLSRYPWIYETFYNLKTSLLPKKKLLHKLICGILLIVFGALLLSNIQTFDDFAEALQKQQVPITLIVLGIVILLISWFGCCGAIRESYCMSMTYSVLLFVLMIGQLVLVTYMWLNKDKYLIIMGDVVEKAWQHRTSKSDYMDGIQISMECCGKSSFEDYRYQGYFPPSCCKDAKNCRYETVFKKGCKQAFVDFWDKNADIIKYAGLVIAAIEFAGFIFACCLANNVRNYKRRSAY</sequence>
<dbReference type="VEuPathDB" id="VectorBase:GBRI020605"/>
<dbReference type="EnsemblMetazoa" id="GBRI020605-RA">
    <property type="protein sequence ID" value="GBRI020605-PA"/>
    <property type="gene ID" value="GBRI020605"/>
</dbReference>
<dbReference type="GO" id="GO:0016020">
    <property type="term" value="C:membrane"/>
    <property type="evidence" value="ECO:0007669"/>
    <property type="project" value="UniProtKB-SubCell"/>
</dbReference>
<protein>
    <submittedName>
        <fullName evidence="6">Tetraspanin</fullName>
    </submittedName>
</protein>
<proteinExistence type="predicted"/>
<feature type="transmembrane region" description="Helical" evidence="5">
    <location>
        <begin position="233"/>
        <end position="251"/>
    </location>
</feature>
<organism evidence="6 7">
    <name type="scientific">Glossina brevipalpis</name>
    <dbReference type="NCBI Taxonomy" id="37001"/>
    <lineage>
        <taxon>Eukaryota</taxon>
        <taxon>Metazoa</taxon>
        <taxon>Ecdysozoa</taxon>
        <taxon>Arthropoda</taxon>
        <taxon>Hexapoda</taxon>
        <taxon>Insecta</taxon>
        <taxon>Pterygota</taxon>
        <taxon>Neoptera</taxon>
        <taxon>Endopterygota</taxon>
        <taxon>Diptera</taxon>
        <taxon>Brachycera</taxon>
        <taxon>Muscomorpha</taxon>
        <taxon>Hippoboscoidea</taxon>
        <taxon>Glossinidae</taxon>
        <taxon>Glossina</taxon>
    </lineage>
</organism>
<dbReference type="Pfam" id="PF00335">
    <property type="entry name" value="Tetraspanin"/>
    <property type="match status" value="1"/>
</dbReference>
<dbReference type="Proteomes" id="UP000091820">
    <property type="component" value="Unassembled WGS sequence"/>
</dbReference>
<dbReference type="PRINTS" id="PR00259">
    <property type="entry name" value="TMFOUR"/>
</dbReference>
<name>A0A1A9WI25_9MUSC</name>
<dbReference type="AlphaFoldDB" id="A0A1A9WI25"/>
<reference evidence="6" key="2">
    <citation type="submission" date="2020-05" db="UniProtKB">
        <authorList>
            <consortium name="EnsemblMetazoa"/>
        </authorList>
    </citation>
    <scope>IDENTIFICATION</scope>
    <source>
        <strain evidence="6">IAEA</strain>
    </source>
</reference>
<dbReference type="CDD" id="cd03127">
    <property type="entry name" value="tetraspanin_LEL"/>
    <property type="match status" value="1"/>
</dbReference>
<feature type="transmembrane region" description="Helical" evidence="5">
    <location>
        <begin position="304"/>
        <end position="322"/>
    </location>
</feature>
<reference evidence="7" key="1">
    <citation type="submission" date="2014-03" db="EMBL/GenBank/DDBJ databases">
        <authorList>
            <person name="Aksoy S."/>
            <person name="Warren W."/>
            <person name="Wilson R.K."/>
        </authorList>
    </citation>
    <scope>NUCLEOTIDE SEQUENCE [LARGE SCALE GENOMIC DNA]</scope>
    <source>
        <strain evidence="7">IAEA</strain>
    </source>
</reference>
<evidence type="ECO:0000256" key="2">
    <source>
        <dbReference type="ARBA" id="ARBA00022692"/>
    </source>
</evidence>
<evidence type="ECO:0000313" key="7">
    <source>
        <dbReference type="Proteomes" id="UP000091820"/>
    </source>
</evidence>
<evidence type="ECO:0000313" key="6">
    <source>
        <dbReference type="EnsemblMetazoa" id="GBRI020605-PA"/>
    </source>
</evidence>
<evidence type="ECO:0000256" key="5">
    <source>
        <dbReference type="SAM" id="Phobius"/>
    </source>
</evidence>
<keyword evidence="2 5" id="KW-0812">Transmembrane</keyword>
<dbReference type="GO" id="GO:0005615">
    <property type="term" value="C:extracellular space"/>
    <property type="evidence" value="ECO:0007669"/>
    <property type="project" value="TreeGrafter"/>
</dbReference>
<evidence type="ECO:0000256" key="4">
    <source>
        <dbReference type="ARBA" id="ARBA00023136"/>
    </source>
</evidence>
<comment type="subcellular location">
    <subcellularLocation>
        <location evidence="1">Membrane</location>
        <topology evidence="1">Multi-pass membrane protein</topology>
    </subcellularLocation>
</comment>
<evidence type="ECO:0000256" key="1">
    <source>
        <dbReference type="ARBA" id="ARBA00004141"/>
    </source>
</evidence>
<evidence type="ECO:0000256" key="3">
    <source>
        <dbReference type="ARBA" id="ARBA00022989"/>
    </source>
</evidence>
<dbReference type="InterPro" id="IPR008952">
    <property type="entry name" value="Tetraspanin_EC2_sf"/>
</dbReference>
<accession>A0A1A9WI25</accession>
<dbReference type="PANTHER" id="PTHR28434">
    <property type="entry name" value="PROTEIN C3ORF33"/>
    <property type="match status" value="1"/>
</dbReference>
<keyword evidence="3 5" id="KW-1133">Transmembrane helix</keyword>
<feature type="transmembrane region" description="Helical" evidence="5">
    <location>
        <begin position="408"/>
        <end position="431"/>
    </location>
</feature>
<dbReference type="FunFam" id="1.10.1450.10:FF:000035">
    <property type="entry name" value="Tetraspanin"/>
    <property type="match status" value="1"/>
</dbReference>
<keyword evidence="4 5" id="KW-0472">Membrane</keyword>
<dbReference type="SUPFAM" id="SSF48652">
    <property type="entry name" value="Tetraspanin"/>
    <property type="match status" value="1"/>
</dbReference>
<feature type="transmembrane region" description="Helical" evidence="5">
    <location>
        <begin position="271"/>
        <end position="292"/>
    </location>
</feature>
<dbReference type="Gene3D" id="1.10.1450.10">
    <property type="entry name" value="Tetraspanin"/>
    <property type="match status" value="1"/>
</dbReference>
<dbReference type="STRING" id="37001.A0A1A9WI25"/>
<keyword evidence="7" id="KW-1185">Reference proteome</keyword>